<dbReference type="AlphaFoldDB" id="A0A4R2JE34"/>
<dbReference type="Proteomes" id="UP000295680">
    <property type="component" value="Unassembled WGS sequence"/>
</dbReference>
<accession>A0A4R2JE34</accession>
<dbReference type="EMBL" id="SLWS01000006">
    <property type="protein sequence ID" value="TCO56777.1"/>
    <property type="molecule type" value="Genomic_DNA"/>
</dbReference>
<comment type="caution">
    <text evidence="1">The sequence shown here is derived from an EMBL/GenBank/DDBJ whole genome shotgun (WGS) entry which is preliminary data.</text>
</comment>
<protein>
    <submittedName>
        <fullName evidence="1">Uncharacterized protein</fullName>
    </submittedName>
</protein>
<evidence type="ECO:0000313" key="1">
    <source>
        <dbReference type="EMBL" id="TCO56777.1"/>
    </source>
</evidence>
<reference evidence="1 2" key="1">
    <citation type="submission" date="2019-03" db="EMBL/GenBank/DDBJ databases">
        <title>Genomic Encyclopedia of Type Strains, Phase IV (KMG-IV): sequencing the most valuable type-strain genomes for metagenomic binning, comparative biology and taxonomic classification.</title>
        <authorList>
            <person name="Goeker M."/>
        </authorList>
    </citation>
    <scope>NUCLEOTIDE SEQUENCE [LARGE SCALE GENOMIC DNA]</scope>
    <source>
        <strain evidence="1 2">DSM 45934</strain>
    </source>
</reference>
<sequence length="79" mass="9250">MPTRRVRMRVTEEIQHEFVIDVEIDDESVQLCESDPDELCRYLDNDGSLWNDALRWETVEILENEISDVEIVGLDTPLT</sequence>
<name>A0A4R2JE34_9PSEU</name>
<organism evidence="1 2">
    <name type="scientific">Actinocrispum wychmicini</name>
    <dbReference type="NCBI Taxonomy" id="1213861"/>
    <lineage>
        <taxon>Bacteria</taxon>
        <taxon>Bacillati</taxon>
        <taxon>Actinomycetota</taxon>
        <taxon>Actinomycetes</taxon>
        <taxon>Pseudonocardiales</taxon>
        <taxon>Pseudonocardiaceae</taxon>
        <taxon>Actinocrispum</taxon>
    </lineage>
</organism>
<proteinExistence type="predicted"/>
<keyword evidence="2" id="KW-1185">Reference proteome</keyword>
<gene>
    <name evidence="1" type="ORF">EV192_106252</name>
</gene>
<evidence type="ECO:0000313" key="2">
    <source>
        <dbReference type="Proteomes" id="UP000295680"/>
    </source>
</evidence>